<feature type="region of interest" description="Disordered" evidence="1">
    <location>
        <begin position="51"/>
        <end position="135"/>
    </location>
</feature>
<reference evidence="2 3" key="1">
    <citation type="journal article" date="2014" name="PLoS Genet.">
        <title>Analysis of the Phlebiopsis gigantea genome, transcriptome and secretome provides insight into its pioneer colonization strategies of wood.</title>
        <authorList>
            <person name="Hori C."/>
            <person name="Ishida T."/>
            <person name="Igarashi K."/>
            <person name="Samejima M."/>
            <person name="Suzuki H."/>
            <person name="Master E."/>
            <person name="Ferreira P."/>
            <person name="Ruiz-Duenas F.J."/>
            <person name="Held B."/>
            <person name="Canessa P."/>
            <person name="Larrondo L.F."/>
            <person name="Schmoll M."/>
            <person name="Druzhinina I.S."/>
            <person name="Kubicek C.P."/>
            <person name="Gaskell J.A."/>
            <person name="Kersten P."/>
            <person name="St John F."/>
            <person name="Glasner J."/>
            <person name="Sabat G."/>
            <person name="Splinter BonDurant S."/>
            <person name="Syed K."/>
            <person name="Yadav J."/>
            <person name="Mgbeahuruike A.C."/>
            <person name="Kovalchuk A."/>
            <person name="Asiegbu F.O."/>
            <person name="Lackner G."/>
            <person name="Hoffmeister D."/>
            <person name="Rencoret J."/>
            <person name="Gutierrez A."/>
            <person name="Sun H."/>
            <person name="Lindquist E."/>
            <person name="Barry K."/>
            <person name="Riley R."/>
            <person name="Grigoriev I.V."/>
            <person name="Henrissat B."/>
            <person name="Kues U."/>
            <person name="Berka R.M."/>
            <person name="Martinez A.T."/>
            <person name="Covert S.F."/>
            <person name="Blanchette R.A."/>
            <person name="Cullen D."/>
        </authorList>
    </citation>
    <scope>NUCLEOTIDE SEQUENCE [LARGE SCALE GENOMIC DNA]</scope>
    <source>
        <strain evidence="2 3">11061_1 CR5-6</strain>
    </source>
</reference>
<dbReference type="EMBL" id="KN840476">
    <property type="protein sequence ID" value="KIP08678.1"/>
    <property type="molecule type" value="Genomic_DNA"/>
</dbReference>
<name>A0A0C3PP57_PHLG1</name>
<dbReference type="Proteomes" id="UP000053257">
    <property type="component" value="Unassembled WGS sequence"/>
</dbReference>
<accession>A0A0C3PP57</accession>
<gene>
    <name evidence="2" type="ORF">PHLGIDRAFT_34865</name>
</gene>
<feature type="compositionally biased region" description="Low complexity" evidence="1">
    <location>
        <begin position="114"/>
        <end position="135"/>
    </location>
</feature>
<feature type="compositionally biased region" description="Basic residues" evidence="1">
    <location>
        <begin position="61"/>
        <end position="70"/>
    </location>
</feature>
<dbReference type="AlphaFoldDB" id="A0A0C3PP57"/>
<evidence type="ECO:0000313" key="2">
    <source>
        <dbReference type="EMBL" id="KIP08678.1"/>
    </source>
</evidence>
<sequence length="193" mass="21073">MFSIEEFESYVNNTYDAHTTVATSSQQVPCYGIHKTLWTDVHGLLRPLQPTHSTQQGIPHHCGRWARKPTPKPEDPTGVPVHRGRWAQPQRQTVARSSVDAGSPALSRSSSFGASTPTAALTPTSPAASLPPLAASTKEARSNEYYAAFYEGPPRLRKLYSRARAEDPLSAIVQAGVERAMAKKGMRAVDQYS</sequence>
<protein>
    <submittedName>
        <fullName evidence="2">Uncharacterized protein</fullName>
    </submittedName>
</protein>
<keyword evidence="3" id="KW-1185">Reference proteome</keyword>
<dbReference type="HOGENOM" id="CLU_1409267_0_0_1"/>
<evidence type="ECO:0000313" key="3">
    <source>
        <dbReference type="Proteomes" id="UP000053257"/>
    </source>
</evidence>
<evidence type="ECO:0000256" key="1">
    <source>
        <dbReference type="SAM" id="MobiDB-lite"/>
    </source>
</evidence>
<organism evidence="2 3">
    <name type="scientific">Phlebiopsis gigantea (strain 11061_1 CR5-6)</name>
    <name type="common">White-rot fungus</name>
    <name type="synonym">Peniophora gigantea</name>
    <dbReference type="NCBI Taxonomy" id="745531"/>
    <lineage>
        <taxon>Eukaryota</taxon>
        <taxon>Fungi</taxon>
        <taxon>Dikarya</taxon>
        <taxon>Basidiomycota</taxon>
        <taxon>Agaricomycotina</taxon>
        <taxon>Agaricomycetes</taxon>
        <taxon>Polyporales</taxon>
        <taxon>Phanerochaetaceae</taxon>
        <taxon>Phlebiopsis</taxon>
    </lineage>
</organism>
<proteinExistence type="predicted"/>